<feature type="compositionally biased region" description="Polar residues" evidence="1">
    <location>
        <begin position="93"/>
        <end position="103"/>
    </location>
</feature>
<gene>
    <name evidence="2" type="ordered locus">RHA1_ro11055</name>
</gene>
<keyword evidence="2" id="KW-0614">Plasmid</keyword>
<evidence type="ECO:0000313" key="3">
    <source>
        <dbReference type="Proteomes" id="UP000008710"/>
    </source>
</evidence>
<organism evidence="2 3">
    <name type="scientific">Rhodococcus jostii (strain RHA1)</name>
    <dbReference type="NCBI Taxonomy" id="101510"/>
    <lineage>
        <taxon>Bacteria</taxon>
        <taxon>Bacillati</taxon>
        <taxon>Actinomycetota</taxon>
        <taxon>Actinomycetes</taxon>
        <taxon>Mycobacteriales</taxon>
        <taxon>Nocardiaceae</taxon>
        <taxon>Rhodococcus</taxon>
    </lineage>
</organism>
<evidence type="ECO:0000313" key="2">
    <source>
        <dbReference type="EMBL" id="ABH00702.1"/>
    </source>
</evidence>
<evidence type="ECO:0000256" key="1">
    <source>
        <dbReference type="SAM" id="MobiDB-lite"/>
    </source>
</evidence>
<dbReference type="AlphaFoldDB" id="Q0RVI4"/>
<dbReference type="KEGG" id="rha:RHA1_ro11055"/>
<sequence>MPIYGTLYRTAPLEVLNVQFRNTGIDDSCGRVGFRRLRIQGSGIHEFQVRGDVGGRTSGLPVKKIIPGPDEGNEVLSVARPSAPLGTDDELRPSSTLRGGNEP</sequence>
<proteinExistence type="predicted"/>
<geneLocation type="plasmid" evidence="2 3">
    <name>pRHL3</name>
</geneLocation>
<protein>
    <submittedName>
        <fullName evidence="2">Uncharacterized protein</fullName>
    </submittedName>
</protein>
<dbReference type="Proteomes" id="UP000008710">
    <property type="component" value="Plasmid pRHL3"/>
</dbReference>
<reference evidence="3" key="1">
    <citation type="journal article" date="2006" name="Proc. Natl. Acad. Sci. U.S.A.">
        <title>The complete genome of Rhodococcus sp. RHA1 provides insights into a catabolic powerhouse.</title>
        <authorList>
            <person name="McLeod M.P."/>
            <person name="Warren R.L."/>
            <person name="Hsiao W.W.L."/>
            <person name="Araki N."/>
            <person name="Myhre M."/>
            <person name="Fernandes C."/>
            <person name="Miyazawa D."/>
            <person name="Wong W."/>
            <person name="Lillquist A.L."/>
            <person name="Wang D."/>
            <person name="Dosanjh M."/>
            <person name="Hara H."/>
            <person name="Petrescu A."/>
            <person name="Morin R.D."/>
            <person name="Yang G."/>
            <person name="Stott J.M."/>
            <person name="Schein J.E."/>
            <person name="Shin H."/>
            <person name="Smailus D."/>
            <person name="Siddiqui A.S."/>
            <person name="Marra M.A."/>
            <person name="Jones S.J.M."/>
            <person name="Holt R."/>
            <person name="Brinkman F.S.L."/>
            <person name="Miyauchi K."/>
            <person name="Fukuda M."/>
            <person name="Davies J.E."/>
            <person name="Mohn W.W."/>
            <person name="Eltis L.D."/>
        </authorList>
    </citation>
    <scope>NUCLEOTIDE SEQUENCE [LARGE SCALE GENOMIC DNA]</scope>
    <source>
        <strain evidence="3">RHA1</strain>
    </source>
</reference>
<name>Q0RVI4_RHOJR</name>
<feature type="region of interest" description="Disordered" evidence="1">
    <location>
        <begin position="60"/>
        <end position="103"/>
    </location>
</feature>
<dbReference type="HOGENOM" id="CLU_2261637_0_0_11"/>
<dbReference type="EMBL" id="CP000434">
    <property type="protein sequence ID" value="ABH00702.1"/>
    <property type="molecule type" value="Genomic_DNA"/>
</dbReference>
<accession>Q0RVI4</accession>